<dbReference type="SUPFAM" id="SSF54631">
    <property type="entry name" value="CBS-domain pair"/>
    <property type="match status" value="1"/>
</dbReference>
<dbReference type="Gene3D" id="3.90.550.10">
    <property type="entry name" value="Spore Coat Polysaccharide Biosynthesis Protein SpsA, Chain A"/>
    <property type="match status" value="1"/>
</dbReference>
<feature type="domain" description="CBS" evidence="2">
    <location>
        <begin position="5"/>
        <end position="64"/>
    </location>
</feature>
<dbReference type="InterPro" id="IPR029044">
    <property type="entry name" value="Nucleotide-diphossugar_trans"/>
</dbReference>
<dbReference type="PANTHER" id="PTHR22572">
    <property type="entry name" value="SUGAR-1-PHOSPHATE GUANYL TRANSFERASE"/>
    <property type="match status" value="1"/>
</dbReference>
<dbReference type="InterPro" id="IPR000644">
    <property type="entry name" value="CBS_dom"/>
</dbReference>
<dbReference type="InterPro" id="IPR046342">
    <property type="entry name" value="CBS_dom_sf"/>
</dbReference>
<dbReference type="Gene3D" id="3.10.580.10">
    <property type="entry name" value="CBS-domain"/>
    <property type="match status" value="1"/>
</dbReference>
<keyword evidence="1" id="KW-0129">CBS domain</keyword>
<dbReference type="SUPFAM" id="SSF53448">
    <property type="entry name" value="Nucleotide-diphospho-sugar transferases"/>
    <property type="match status" value="1"/>
</dbReference>
<feature type="domain" description="CBS" evidence="2">
    <location>
        <begin position="70"/>
        <end position="126"/>
    </location>
</feature>
<gene>
    <name evidence="3" type="ORF">MTY_1807</name>
</gene>
<dbReference type="InterPro" id="IPR050486">
    <property type="entry name" value="Mannose-1P_guanyltransferase"/>
</dbReference>
<protein>
    <submittedName>
        <fullName evidence="3">Nucleoside-diphosphate-sugar pyrophosphorylase</fullName>
    </submittedName>
</protein>
<evidence type="ECO:0000313" key="3">
    <source>
        <dbReference type="EMBL" id="GAF26467.1"/>
    </source>
</evidence>
<dbReference type="AlphaFoldDB" id="A0A0S6UFE5"/>
<dbReference type="Pfam" id="PF00571">
    <property type="entry name" value="CBS"/>
    <property type="match status" value="2"/>
</dbReference>
<proteinExistence type="predicted"/>
<organism evidence="3">
    <name type="scientific">Moorella thermoacetica Y72</name>
    <dbReference type="NCBI Taxonomy" id="1325331"/>
    <lineage>
        <taxon>Bacteria</taxon>
        <taxon>Bacillati</taxon>
        <taxon>Bacillota</taxon>
        <taxon>Clostridia</taxon>
        <taxon>Neomoorellales</taxon>
        <taxon>Neomoorellaceae</taxon>
        <taxon>Neomoorella</taxon>
    </lineage>
</organism>
<evidence type="ECO:0000256" key="1">
    <source>
        <dbReference type="PROSITE-ProRule" id="PRU00703"/>
    </source>
</evidence>
<dbReference type="CDD" id="cd06426">
    <property type="entry name" value="NTP_transferase_like_2"/>
    <property type="match status" value="1"/>
</dbReference>
<dbReference type="PROSITE" id="PS51371">
    <property type="entry name" value="CBS"/>
    <property type="match status" value="2"/>
</dbReference>
<evidence type="ECO:0000259" key="2">
    <source>
        <dbReference type="PROSITE" id="PS51371"/>
    </source>
</evidence>
<dbReference type="EMBL" id="DF238840">
    <property type="protein sequence ID" value="GAF26467.1"/>
    <property type="molecule type" value="Genomic_DNA"/>
</dbReference>
<dbReference type="InterPro" id="IPR005835">
    <property type="entry name" value="NTP_transferase_dom"/>
</dbReference>
<dbReference type="Proteomes" id="UP000063718">
    <property type="component" value="Unassembled WGS sequence"/>
</dbReference>
<dbReference type="RefSeq" id="WP_025774184.1">
    <property type="nucleotide sequence ID" value="NZ_DF238840.1"/>
</dbReference>
<name>A0A0S6UFE5_NEOTH</name>
<dbReference type="Pfam" id="PF00483">
    <property type="entry name" value="NTP_transferase"/>
    <property type="match status" value="1"/>
</dbReference>
<accession>A0A0S6UFE5</accession>
<reference evidence="3" key="1">
    <citation type="journal article" date="2014" name="Gene">
        <title>Genome-guided analysis of transformation efficiency and carbon dioxide assimilation by Moorella thermoacetica Y72.</title>
        <authorList>
            <person name="Tsukahara K."/>
            <person name="Kita A."/>
            <person name="Nakashimada Y."/>
            <person name="Hoshino T."/>
            <person name="Murakami K."/>
        </authorList>
    </citation>
    <scope>NUCLEOTIDE SEQUENCE [LARGE SCALE GENOMIC DNA]</scope>
    <source>
        <strain evidence="3">Y72</strain>
    </source>
</reference>
<sequence>MGWHDDKLGEIWALPGESLKLALPRMDRAGLQVLLVGDRERHLLGIITDGDIRRALLRGESLDVPVEQVMQARPKVLPAGVSLDVARRLMLTHNIRHIPLVNNEHQVVDLLLWIDLFGSKVEARPEPVVIMAGGKGTRLDPFTKILPKPMIPLGDKPIVEVLMDRFYDQGFSQFILSVGYKAEVVKLYFNDSNGRPYKVNFVQEEEPLGTAGALGLLRRQLQGTFLVTNCDVITEMNYGELLRYHHEKGNALTIVGALRDFTIPYGVLRTEVGEFDRIEEKPSFHFLVNIGLYVLEPEVLEGLDNSTFIHMTELIMATKDKGLRVGVYPHHGRWFDIGQWDEYRQTLRAFDGLI</sequence>